<dbReference type="KEGG" id="snep:Enr13x_02450"/>
<feature type="domain" description="Aminoglycoside phosphotransferase" evidence="1">
    <location>
        <begin position="18"/>
        <end position="277"/>
    </location>
</feature>
<dbReference type="OrthoDB" id="283096at2"/>
<sequence length="375" mass="41058">MIPAEIRSGLQRQGVTSITPLPPGFSGARVFRCSGSETLVLRCWPDGTAVERVHEIHSVVSAVASTLELLPQYKPIDPHGSSLANASLANASLAIDAAGRIWELATWMPGQPLEDDAPLRSIGEGAVAIAHLHDALGRLGRWHQPAPAIAERLQRLAWLNQHLPGCLATDLDGRVHPSVAAALVRACRLLQQRWPTTAPRLTRALTPLADQEFPLQYVLRDIHREHMLFSAEKVVGIIDFDALRVDTVAVDLARWATSFSQFRIAPAQTIDRILADYRPTTPLFRQSASRQFDAASAADPTSGIPGSGLPKSGIPELDAPEFRTLVLTLAETSLWISLANWVVWLVGESRQFPDLQLVSRRLDRLIESVDGPTKR</sequence>
<reference evidence="2 3" key="1">
    <citation type="submission" date="2019-03" db="EMBL/GenBank/DDBJ databases">
        <title>Deep-cultivation of Planctomycetes and their phenomic and genomic characterization uncovers novel biology.</title>
        <authorList>
            <person name="Wiegand S."/>
            <person name="Jogler M."/>
            <person name="Boedeker C."/>
            <person name="Pinto D."/>
            <person name="Vollmers J."/>
            <person name="Rivas-Marin E."/>
            <person name="Kohn T."/>
            <person name="Peeters S.H."/>
            <person name="Heuer A."/>
            <person name="Rast P."/>
            <person name="Oberbeckmann S."/>
            <person name="Bunk B."/>
            <person name="Jeske O."/>
            <person name="Meyerdierks A."/>
            <person name="Storesund J.E."/>
            <person name="Kallscheuer N."/>
            <person name="Luecker S."/>
            <person name="Lage O.M."/>
            <person name="Pohl T."/>
            <person name="Merkel B.J."/>
            <person name="Hornburger P."/>
            <person name="Mueller R.-W."/>
            <person name="Bruemmer F."/>
            <person name="Labrenz M."/>
            <person name="Spormann A.M."/>
            <person name="Op den Camp H."/>
            <person name="Overmann J."/>
            <person name="Amann R."/>
            <person name="Jetten M.S.M."/>
            <person name="Mascher T."/>
            <person name="Medema M.H."/>
            <person name="Devos D.P."/>
            <person name="Kaster A.-K."/>
            <person name="Ovreas L."/>
            <person name="Rohde M."/>
            <person name="Galperin M.Y."/>
            <person name="Jogler C."/>
        </authorList>
    </citation>
    <scope>NUCLEOTIDE SEQUENCE [LARGE SCALE GENOMIC DNA]</scope>
    <source>
        <strain evidence="2 3">Enr13</strain>
    </source>
</reference>
<evidence type="ECO:0000313" key="2">
    <source>
        <dbReference type="EMBL" id="QDV40439.1"/>
    </source>
</evidence>
<dbReference type="RefSeq" id="WP_145384321.1">
    <property type="nucleotide sequence ID" value="NZ_CP037423.1"/>
</dbReference>
<dbReference type="InterPro" id="IPR002575">
    <property type="entry name" value="Aminoglycoside_PTrfase"/>
</dbReference>
<dbReference type="Proteomes" id="UP000319004">
    <property type="component" value="Chromosome"/>
</dbReference>
<dbReference type="Gene3D" id="3.90.1200.10">
    <property type="match status" value="1"/>
</dbReference>
<accession>A0A518HI13</accession>
<evidence type="ECO:0000313" key="3">
    <source>
        <dbReference type="Proteomes" id="UP000319004"/>
    </source>
</evidence>
<evidence type="ECO:0000259" key="1">
    <source>
        <dbReference type="Pfam" id="PF01636"/>
    </source>
</evidence>
<dbReference type="EMBL" id="CP037423">
    <property type="protein sequence ID" value="QDV40439.1"/>
    <property type="molecule type" value="Genomic_DNA"/>
</dbReference>
<dbReference type="Pfam" id="PF01636">
    <property type="entry name" value="APH"/>
    <property type="match status" value="1"/>
</dbReference>
<dbReference type="SUPFAM" id="SSF56112">
    <property type="entry name" value="Protein kinase-like (PK-like)"/>
    <property type="match status" value="1"/>
</dbReference>
<keyword evidence="2" id="KW-0808">Transferase</keyword>
<protein>
    <submittedName>
        <fullName evidence="2">Phosphotransferase enzyme family protein</fullName>
    </submittedName>
</protein>
<name>A0A518HI13_9BACT</name>
<dbReference type="InterPro" id="IPR011009">
    <property type="entry name" value="Kinase-like_dom_sf"/>
</dbReference>
<gene>
    <name evidence="2" type="ORF">Enr13x_02450</name>
</gene>
<keyword evidence="3" id="KW-1185">Reference proteome</keyword>
<dbReference type="AlphaFoldDB" id="A0A518HI13"/>
<dbReference type="GO" id="GO:0016740">
    <property type="term" value="F:transferase activity"/>
    <property type="evidence" value="ECO:0007669"/>
    <property type="project" value="UniProtKB-KW"/>
</dbReference>
<organism evidence="2 3">
    <name type="scientific">Stieleria neptunia</name>
    <dbReference type="NCBI Taxonomy" id="2527979"/>
    <lineage>
        <taxon>Bacteria</taxon>
        <taxon>Pseudomonadati</taxon>
        <taxon>Planctomycetota</taxon>
        <taxon>Planctomycetia</taxon>
        <taxon>Pirellulales</taxon>
        <taxon>Pirellulaceae</taxon>
        <taxon>Stieleria</taxon>
    </lineage>
</organism>
<proteinExistence type="predicted"/>